<dbReference type="PRINTS" id="PR00662">
    <property type="entry name" value="G6PISOMERASE"/>
</dbReference>
<keyword evidence="10" id="KW-1185">Reference proteome</keyword>
<dbReference type="InterPro" id="IPR001672">
    <property type="entry name" value="G6P_Isomerase"/>
</dbReference>
<dbReference type="STRING" id="339866.GCA_001418255_02672"/>
<evidence type="ECO:0000256" key="4">
    <source>
        <dbReference type="ARBA" id="ARBA00023152"/>
    </source>
</evidence>
<organism evidence="9 10">
    <name type="scientific">Thiomonas bhubaneswarensis</name>
    <dbReference type="NCBI Taxonomy" id="339866"/>
    <lineage>
        <taxon>Bacteria</taxon>
        <taxon>Pseudomonadati</taxon>
        <taxon>Pseudomonadota</taxon>
        <taxon>Betaproteobacteria</taxon>
        <taxon>Burkholderiales</taxon>
        <taxon>Thiomonas</taxon>
    </lineage>
</organism>
<dbReference type="Proteomes" id="UP000183649">
    <property type="component" value="Unassembled WGS sequence"/>
</dbReference>
<evidence type="ECO:0000256" key="5">
    <source>
        <dbReference type="ARBA" id="ARBA00023235"/>
    </source>
</evidence>
<dbReference type="InterPro" id="IPR018189">
    <property type="entry name" value="Phosphoglucose_isomerase_CS"/>
</dbReference>
<dbReference type="PANTHER" id="PTHR11469:SF1">
    <property type="entry name" value="GLUCOSE-6-PHOSPHATE ISOMERASE"/>
    <property type="match status" value="1"/>
</dbReference>
<dbReference type="GO" id="GO:0004347">
    <property type="term" value="F:glucose-6-phosphate isomerase activity"/>
    <property type="evidence" value="ECO:0007669"/>
    <property type="project" value="UniProtKB-UniRule"/>
</dbReference>
<feature type="active site" description="Proton donor" evidence="7">
    <location>
        <position position="309"/>
    </location>
</feature>
<dbReference type="UniPathway" id="UPA00138"/>
<keyword evidence="5 7" id="KW-0413">Isomerase</keyword>
<dbReference type="Gene3D" id="1.10.1390.10">
    <property type="match status" value="1"/>
</dbReference>
<gene>
    <name evidence="7" type="primary">pgi</name>
    <name evidence="9" type="ORF">Ga0061069_110111</name>
</gene>
<evidence type="ECO:0000256" key="6">
    <source>
        <dbReference type="ARBA" id="ARBA00029321"/>
    </source>
</evidence>
<dbReference type="UniPathway" id="UPA00109">
    <property type="reaction ID" value="UER00181"/>
</dbReference>
<dbReference type="SUPFAM" id="SSF53697">
    <property type="entry name" value="SIS domain"/>
    <property type="match status" value="1"/>
</dbReference>
<dbReference type="GO" id="GO:0006094">
    <property type="term" value="P:gluconeogenesis"/>
    <property type="evidence" value="ECO:0007669"/>
    <property type="project" value="UniProtKB-UniRule"/>
</dbReference>
<evidence type="ECO:0000256" key="2">
    <source>
        <dbReference type="ARBA" id="ARBA00006604"/>
    </source>
</evidence>
<comment type="catalytic activity">
    <reaction evidence="6 7 8">
        <text>alpha-D-glucose 6-phosphate = beta-D-fructose 6-phosphate</text>
        <dbReference type="Rhea" id="RHEA:11816"/>
        <dbReference type="ChEBI" id="CHEBI:57634"/>
        <dbReference type="ChEBI" id="CHEBI:58225"/>
        <dbReference type="EC" id="5.3.1.9"/>
    </reaction>
</comment>
<keyword evidence="3 7" id="KW-0312">Gluconeogenesis</keyword>
<dbReference type="EC" id="5.3.1.9" evidence="7"/>
<dbReference type="AlphaFoldDB" id="A0A0K6I9V5"/>
<protein>
    <recommendedName>
        <fullName evidence="7">Glucose-6-phosphate isomerase</fullName>
        <shortName evidence="7">GPI</shortName>
        <ecNumber evidence="7">5.3.1.9</ecNumber>
    </recommendedName>
    <alternativeName>
        <fullName evidence="7">Phosphoglucose isomerase</fullName>
        <shortName evidence="7">PGI</shortName>
    </alternativeName>
    <alternativeName>
        <fullName evidence="7">Phosphohexose isomerase</fullName>
        <shortName evidence="7">PHI</shortName>
    </alternativeName>
</protein>
<sequence length="502" mass="54406">MPAPKTIDTAGLRLEFTRHGEQALATALKTLAALPQKAEDLVNKTVLNGSENRPAWHVLSRLGAKGRDATSQAAADFLHAEFARMTDWAEQIVNDAGPEGLDIIHLGAGGSETPMRALYTAISVLQPSRVRIHWVANLDGATIDAALNAAKPERSWIIINSKSFRTQEVMRNADIALRWLGDGIGADKARSRLVALTANAELALQRFGLPADQIFRSLPEIGGRFSLWSAHGLVLLLAFGRETVTQLHAGAHAMDTHFIETPLEQSAPGLMAGLSHAYRVRFGLPLLSIGLYGDAFSHMPLYLQQLLMESLGKSTSADGVQPVHVSGPAVISGVGTPVQHTYFQLLHQAAVPVFHEIVAVAHPWHRHLREHLALLANALGQADALWNGKDASSWQTELMAQGMTPEAAARAAHHRACPGGRPSTFIWMEQLSPYHLGALLALYEHRTVVEGWLYGINPFDQWGVELGKTLATKIENALLSQNAQGLSAETAASIDYLRAHSN</sequence>
<dbReference type="Pfam" id="PF00342">
    <property type="entry name" value="PGI"/>
    <property type="match status" value="1"/>
</dbReference>
<evidence type="ECO:0000256" key="3">
    <source>
        <dbReference type="ARBA" id="ARBA00022432"/>
    </source>
</evidence>
<evidence type="ECO:0000256" key="7">
    <source>
        <dbReference type="HAMAP-Rule" id="MF_00473"/>
    </source>
</evidence>
<feature type="active site" evidence="7">
    <location>
        <position position="340"/>
    </location>
</feature>
<feature type="active site" evidence="7">
    <location>
        <position position="468"/>
    </location>
</feature>
<keyword evidence="4 7" id="KW-0324">Glycolysis</keyword>
<keyword evidence="7" id="KW-0963">Cytoplasm</keyword>
<comment type="subcellular location">
    <subcellularLocation>
        <location evidence="7">Cytoplasm</location>
    </subcellularLocation>
</comment>
<reference evidence="10" key="1">
    <citation type="submission" date="2015-08" db="EMBL/GenBank/DDBJ databases">
        <authorList>
            <person name="Varghese N."/>
        </authorList>
    </citation>
    <scope>NUCLEOTIDE SEQUENCE [LARGE SCALE GENOMIC DNA]</scope>
    <source>
        <strain evidence="10">DSM 18181</strain>
    </source>
</reference>
<dbReference type="PROSITE" id="PS51463">
    <property type="entry name" value="P_GLUCOSE_ISOMERASE_3"/>
    <property type="match status" value="1"/>
</dbReference>
<dbReference type="GO" id="GO:0051156">
    <property type="term" value="P:glucose 6-phosphate metabolic process"/>
    <property type="evidence" value="ECO:0007669"/>
    <property type="project" value="TreeGrafter"/>
</dbReference>
<evidence type="ECO:0000313" key="9">
    <source>
        <dbReference type="EMBL" id="CUA99808.1"/>
    </source>
</evidence>
<evidence type="ECO:0000313" key="10">
    <source>
        <dbReference type="Proteomes" id="UP000183649"/>
    </source>
</evidence>
<dbReference type="PROSITE" id="PS00174">
    <property type="entry name" value="P_GLUCOSE_ISOMERASE_2"/>
    <property type="match status" value="1"/>
</dbReference>
<dbReference type="InterPro" id="IPR035476">
    <property type="entry name" value="SIS_PGI_1"/>
</dbReference>
<dbReference type="RefSeq" id="WP_055451499.1">
    <property type="nucleotide sequence ID" value="NZ_CYHF01000010.1"/>
</dbReference>
<name>A0A0K6I9V5_9BURK</name>
<dbReference type="PANTHER" id="PTHR11469">
    <property type="entry name" value="GLUCOSE-6-PHOSPHATE ISOMERASE"/>
    <property type="match status" value="1"/>
</dbReference>
<comment type="pathway">
    <text evidence="1 7 8">Carbohydrate degradation; glycolysis; D-glyceraldehyde 3-phosphate and glycerone phosphate from D-glucose: step 2/4.</text>
</comment>
<dbReference type="CDD" id="cd05016">
    <property type="entry name" value="SIS_PGI_2"/>
    <property type="match status" value="1"/>
</dbReference>
<evidence type="ECO:0000256" key="8">
    <source>
        <dbReference type="RuleBase" id="RU000612"/>
    </source>
</evidence>
<dbReference type="GO" id="GO:0006096">
    <property type="term" value="P:glycolytic process"/>
    <property type="evidence" value="ECO:0007669"/>
    <property type="project" value="UniProtKB-UniRule"/>
</dbReference>
<accession>A0A0K6I9V5</accession>
<dbReference type="GO" id="GO:0048029">
    <property type="term" value="F:monosaccharide binding"/>
    <property type="evidence" value="ECO:0007669"/>
    <property type="project" value="TreeGrafter"/>
</dbReference>
<dbReference type="GO" id="GO:0097367">
    <property type="term" value="F:carbohydrate derivative binding"/>
    <property type="evidence" value="ECO:0007669"/>
    <property type="project" value="InterPro"/>
</dbReference>
<proteinExistence type="inferred from homology"/>
<comment type="function">
    <text evidence="7">Catalyzes the reversible isomerization of glucose-6-phosphate to fructose-6-phosphate.</text>
</comment>
<dbReference type="InterPro" id="IPR023096">
    <property type="entry name" value="G6P_Isomerase_C"/>
</dbReference>
<comment type="similarity">
    <text evidence="2 7 8">Belongs to the GPI family.</text>
</comment>
<dbReference type="Gene3D" id="3.40.50.10490">
    <property type="entry name" value="Glucose-6-phosphate isomerase like protein, domain 1"/>
    <property type="match status" value="2"/>
</dbReference>
<dbReference type="OrthoDB" id="140919at2"/>
<dbReference type="CDD" id="cd05015">
    <property type="entry name" value="SIS_PGI_1"/>
    <property type="match status" value="1"/>
</dbReference>
<evidence type="ECO:0000256" key="1">
    <source>
        <dbReference type="ARBA" id="ARBA00004926"/>
    </source>
</evidence>
<dbReference type="HAMAP" id="MF_00473">
    <property type="entry name" value="G6P_isomerase"/>
    <property type="match status" value="1"/>
</dbReference>
<dbReference type="GO" id="GO:0005829">
    <property type="term" value="C:cytosol"/>
    <property type="evidence" value="ECO:0007669"/>
    <property type="project" value="TreeGrafter"/>
</dbReference>
<dbReference type="InterPro" id="IPR035482">
    <property type="entry name" value="SIS_PGI_2"/>
</dbReference>
<comment type="pathway">
    <text evidence="7">Carbohydrate biosynthesis; gluconeogenesis.</text>
</comment>
<dbReference type="InterPro" id="IPR046348">
    <property type="entry name" value="SIS_dom_sf"/>
</dbReference>
<dbReference type="EMBL" id="CYHF01000010">
    <property type="protein sequence ID" value="CUA99808.1"/>
    <property type="molecule type" value="Genomic_DNA"/>
</dbReference>